<dbReference type="RefSeq" id="WP_074995550.1">
    <property type="nucleotide sequence ID" value="NZ_FMZK01000017.1"/>
</dbReference>
<dbReference type="Gene3D" id="3.30.70.120">
    <property type="match status" value="1"/>
</dbReference>
<keyword evidence="19" id="KW-1185">Reference proteome</keyword>
<feature type="domain" description="Histidine biosynthesis HisG C-terminal" evidence="17">
    <location>
        <begin position="212"/>
        <end position="283"/>
    </location>
</feature>
<dbReference type="Proteomes" id="UP000182100">
    <property type="component" value="Unassembled WGS sequence"/>
</dbReference>
<keyword evidence="12 15" id="KW-0067">ATP-binding</keyword>
<dbReference type="SUPFAM" id="SSF54913">
    <property type="entry name" value="GlnB-like"/>
    <property type="match status" value="1"/>
</dbReference>
<keyword evidence="13 15" id="KW-0368">Histidine biosynthesis</keyword>
<reference evidence="19" key="1">
    <citation type="submission" date="2016-10" db="EMBL/GenBank/DDBJ databases">
        <authorList>
            <person name="Varghese N."/>
            <person name="Submissions S."/>
        </authorList>
    </citation>
    <scope>NUCLEOTIDE SEQUENCE [LARGE SCALE GENOMIC DNA]</scope>
    <source>
        <strain evidence="19">CGMCC 4.3504</strain>
    </source>
</reference>
<dbReference type="SUPFAM" id="SSF53850">
    <property type="entry name" value="Periplasmic binding protein-like II"/>
    <property type="match status" value="1"/>
</dbReference>
<evidence type="ECO:0000259" key="16">
    <source>
        <dbReference type="Pfam" id="PF01634"/>
    </source>
</evidence>
<dbReference type="AlphaFoldDB" id="A0A1G7A549"/>
<protein>
    <recommendedName>
        <fullName evidence="6 15">ATP phosphoribosyltransferase</fullName>
        <shortName evidence="15">ATP-PRT</shortName>
        <shortName evidence="15">ATP-PRTase</shortName>
        <ecNumber evidence="5 15">2.4.2.17</ecNumber>
    </recommendedName>
</protein>
<dbReference type="NCBIfam" id="TIGR00070">
    <property type="entry name" value="hisG"/>
    <property type="match status" value="1"/>
</dbReference>
<evidence type="ECO:0000256" key="5">
    <source>
        <dbReference type="ARBA" id="ARBA00011946"/>
    </source>
</evidence>
<evidence type="ECO:0000256" key="8">
    <source>
        <dbReference type="ARBA" id="ARBA00022605"/>
    </source>
</evidence>
<dbReference type="GO" id="GO:0005737">
    <property type="term" value="C:cytoplasm"/>
    <property type="evidence" value="ECO:0007669"/>
    <property type="project" value="UniProtKB-SubCell"/>
</dbReference>
<dbReference type="UniPathway" id="UPA00031">
    <property type="reaction ID" value="UER00006"/>
</dbReference>
<evidence type="ECO:0000256" key="9">
    <source>
        <dbReference type="ARBA" id="ARBA00022676"/>
    </source>
</evidence>
<evidence type="ECO:0000256" key="12">
    <source>
        <dbReference type="ARBA" id="ARBA00022840"/>
    </source>
</evidence>
<comment type="similarity">
    <text evidence="4 15">Belongs to the ATP phosphoribosyltransferase family. Long subfamily.</text>
</comment>
<dbReference type="PANTHER" id="PTHR21403">
    <property type="entry name" value="ATP PHOSPHORIBOSYLTRANSFERASE ATP-PRTASE"/>
    <property type="match status" value="1"/>
</dbReference>
<evidence type="ECO:0000256" key="13">
    <source>
        <dbReference type="ARBA" id="ARBA00023102"/>
    </source>
</evidence>
<dbReference type="FunFam" id="3.30.70.120:FF:000003">
    <property type="entry name" value="ATP phosphoribosyltransferase"/>
    <property type="match status" value="1"/>
</dbReference>
<dbReference type="STRING" id="67344.SAMN05216505_11740"/>
<dbReference type="InterPro" id="IPR020621">
    <property type="entry name" value="ATP-PRT_HisG_long"/>
</dbReference>
<organism evidence="18 19">
    <name type="scientific">Streptomyces prasinopilosus</name>
    <dbReference type="NCBI Taxonomy" id="67344"/>
    <lineage>
        <taxon>Bacteria</taxon>
        <taxon>Bacillati</taxon>
        <taxon>Actinomycetota</taxon>
        <taxon>Actinomycetes</taxon>
        <taxon>Kitasatosporales</taxon>
        <taxon>Streptomycetaceae</taxon>
        <taxon>Streptomyces</taxon>
    </lineage>
</organism>
<evidence type="ECO:0000256" key="2">
    <source>
        <dbReference type="ARBA" id="ARBA00004496"/>
    </source>
</evidence>
<comment type="pathway">
    <text evidence="3 15">Amino-acid biosynthesis; L-histidine biosynthesis; L-histidine from 5-phospho-alpha-D-ribose 1-diphosphate: step 1/9.</text>
</comment>
<dbReference type="EC" id="2.4.2.17" evidence="5 15"/>
<sequence length="287" mass="30882">MLRIALPNKGSLAGPAAEMLHEAGYQQRRESKELRIVDPVNEVEFFYLRPRDIAIYVSSGRLDIGITGRDLLIDSGADAEEILPLGFARSTFRFAAKPSAARSVADLNGSTVATSYEGIVARHLAEQGIDASVVHLDGAVETAIELGVAEVIADVVETGTSLRNAGLEVIGEPIMTSEAVVIRRTGAEAAADATVESKVGQFLRRLQGVLVARTYVMMDYDCRVEQLEKAVALTPGLESPTVSPLHNEGWVAVRAMVPSKEAQRIMDDLYDIGARAILTTAIHACRL</sequence>
<evidence type="ECO:0000256" key="6">
    <source>
        <dbReference type="ARBA" id="ARBA00020998"/>
    </source>
</evidence>
<evidence type="ECO:0000256" key="11">
    <source>
        <dbReference type="ARBA" id="ARBA00022741"/>
    </source>
</evidence>
<keyword evidence="15" id="KW-0460">Magnesium</keyword>
<keyword evidence="11 15" id="KW-0547">Nucleotide-binding</keyword>
<comment type="subcellular location">
    <subcellularLocation>
        <location evidence="2 15">Cytoplasm</location>
    </subcellularLocation>
</comment>
<dbReference type="InterPro" id="IPR011322">
    <property type="entry name" value="N-reg_PII-like_a/b"/>
</dbReference>
<comment type="catalytic activity">
    <reaction evidence="1 15">
        <text>1-(5-phospho-beta-D-ribosyl)-ATP + diphosphate = 5-phospho-alpha-D-ribose 1-diphosphate + ATP</text>
        <dbReference type="Rhea" id="RHEA:18473"/>
        <dbReference type="ChEBI" id="CHEBI:30616"/>
        <dbReference type="ChEBI" id="CHEBI:33019"/>
        <dbReference type="ChEBI" id="CHEBI:58017"/>
        <dbReference type="ChEBI" id="CHEBI:73183"/>
        <dbReference type="EC" id="2.4.2.17"/>
    </reaction>
</comment>
<keyword evidence="7 15" id="KW-0963">Cytoplasm</keyword>
<evidence type="ECO:0000256" key="3">
    <source>
        <dbReference type="ARBA" id="ARBA00004667"/>
    </source>
</evidence>
<dbReference type="PANTHER" id="PTHR21403:SF8">
    <property type="entry name" value="ATP PHOSPHORIBOSYLTRANSFERASE"/>
    <property type="match status" value="1"/>
</dbReference>
<comment type="activity regulation">
    <text evidence="15">Feedback inhibited by histidine.</text>
</comment>
<evidence type="ECO:0000256" key="15">
    <source>
        <dbReference type="HAMAP-Rule" id="MF_00079"/>
    </source>
</evidence>
<name>A0A1G7A549_9ACTN</name>
<dbReference type="Pfam" id="PF08029">
    <property type="entry name" value="HisG_C"/>
    <property type="match status" value="1"/>
</dbReference>
<keyword evidence="15" id="KW-0479">Metal-binding</keyword>
<dbReference type="GO" id="GO:0000105">
    <property type="term" value="P:L-histidine biosynthetic process"/>
    <property type="evidence" value="ECO:0007669"/>
    <property type="project" value="UniProtKB-UniRule"/>
</dbReference>
<evidence type="ECO:0000313" key="18">
    <source>
        <dbReference type="EMBL" id="SDE10014.1"/>
    </source>
</evidence>
<dbReference type="GO" id="GO:0000287">
    <property type="term" value="F:magnesium ion binding"/>
    <property type="evidence" value="ECO:0007669"/>
    <property type="project" value="UniProtKB-UniRule"/>
</dbReference>
<gene>
    <name evidence="15" type="primary">hisG</name>
    <name evidence="18" type="ORF">SAMN05216505_11740</name>
</gene>
<proteinExistence type="inferred from homology"/>
<evidence type="ECO:0000256" key="14">
    <source>
        <dbReference type="ARBA" id="ARBA00024861"/>
    </source>
</evidence>
<evidence type="ECO:0000256" key="1">
    <source>
        <dbReference type="ARBA" id="ARBA00000915"/>
    </source>
</evidence>
<comment type="function">
    <text evidence="14 15">Catalyzes the condensation of ATP and 5-phosphoribose 1-diphosphate to form N'-(5'-phosphoribosyl)-ATP (PR-ATP). Has a crucial role in the pathway because the rate of histidine biosynthesis seems to be controlled primarily by regulation of HisG enzymatic activity.</text>
</comment>
<feature type="domain" description="ATP phosphoribosyltransferase catalytic" evidence="16">
    <location>
        <begin position="49"/>
        <end position="207"/>
    </location>
</feature>
<keyword evidence="9 15" id="KW-0328">Glycosyltransferase</keyword>
<dbReference type="CDD" id="cd13591">
    <property type="entry name" value="PBP2_HisGL1"/>
    <property type="match status" value="1"/>
</dbReference>
<evidence type="ECO:0000256" key="7">
    <source>
        <dbReference type="ARBA" id="ARBA00022490"/>
    </source>
</evidence>
<evidence type="ECO:0000259" key="17">
    <source>
        <dbReference type="Pfam" id="PF08029"/>
    </source>
</evidence>
<evidence type="ECO:0000256" key="10">
    <source>
        <dbReference type="ARBA" id="ARBA00022679"/>
    </source>
</evidence>
<keyword evidence="10 15" id="KW-0808">Transferase</keyword>
<dbReference type="Pfam" id="PF01634">
    <property type="entry name" value="HisG"/>
    <property type="match status" value="1"/>
</dbReference>
<dbReference type="GO" id="GO:0003879">
    <property type="term" value="F:ATP phosphoribosyltransferase activity"/>
    <property type="evidence" value="ECO:0007669"/>
    <property type="project" value="UniProtKB-UniRule"/>
</dbReference>
<dbReference type="InterPro" id="IPR013115">
    <property type="entry name" value="HisG_C"/>
</dbReference>
<accession>A0A1G7A549</accession>
<dbReference type="HAMAP" id="MF_00079">
    <property type="entry name" value="HisG_Long"/>
    <property type="match status" value="1"/>
</dbReference>
<dbReference type="GO" id="GO:0005524">
    <property type="term" value="F:ATP binding"/>
    <property type="evidence" value="ECO:0007669"/>
    <property type="project" value="UniProtKB-KW"/>
</dbReference>
<evidence type="ECO:0000256" key="4">
    <source>
        <dbReference type="ARBA" id="ARBA00007955"/>
    </source>
</evidence>
<comment type="cofactor">
    <cofactor evidence="15">
        <name>Mg(2+)</name>
        <dbReference type="ChEBI" id="CHEBI:18420"/>
    </cofactor>
</comment>
<keyword evidence="8 15" id="KW-0028">Amino-acid biosynthesis</keyword>
<dbReference type="Gene3D" id="3.40.190.10">
    <property type="entry name" value="Periplasmic binding protein-like II"/>
    <property type="match status" value="2"/>
</dbReference>
<dbReference type="EMBL" id="FMZK01000017">
    <property type="protein sequence ID" value="SDE10014.1"/>
    <property type="molecule type" value="Genomic_DNA"/>
</dbReference>
<dbReference type="InterPro" id="IPR015867">
    <property type="entry name" value="N-reg_PII/ATP_PRibTrfase_C"/>
</dbReference>
<dbReference type="NCBIfam" id="TIGR03455">
    <property type="entry name" value="HisG_C-term"/>
    <property type="match status" value="1"/>
</dbReference>
<dbReference type="InterPro" id="IPR001348">
    <property type="entry name" value="ATP_PRibTrfase_HisG"/>
</dbReference>
<evidence type="ECO:0000313" key="19">
    <source>
        <dbReference type="Proteomes" id="UP000182100"/>
    </source>
</evidence>
<dbReference type="InterPro" id="IPR013820">
    <property type="entry name" value="ATP_PRibTrfase_cat"/>
</dbReference>